<evidence type="ECO:0000256" key="2">
    <source>
        <dbReference type="ARBA" id="ARBA00023125"/>
    </source>
</evidence>
<dbReference type="GO" id="GO:0045892">
    <property type="term" value="P:negative regulation of DNA-templated transcription"/>
    <property type="evidence" value="ECO:0007669"/>
    <property type="project" value="InterPro"/>
</dbReference>
<sequence>MSRNNAGLSAERIIIEALRIIDGQGLRRLTMRRLGDALEVEAMAIYHHFPLGKEQLFDAVVAYISDVTGRGDPDAEQEPGDEDPDEPGAPQGADGEKQDAEPAADERPWDERLRTWALDYRAALLAHAQALPLFIHRRPDTEAALRSQELHYAAFTEAGLRGENVVQAAAALDSYVTGAVIHEVRQEGLPAQRPAVPDGRFPHAAALHGIELDPETRFTAGLNAVLAALRP</sequence>
<accession>A0A4P6Q5G5</accession>
<dbReference type="OrthoDB" id="329481at2"/>
<feature type="compositionally biased region" description="Basic and acidic residues" evidence="4">
    <location>
        <begin position="94"/>
        <end position="108"/>
    </location>
</feature>
<dbReference type="InterPro" id="IPR009057">
    <property type="entry name" value="Homeodomain-like_sf"/>
</dbReference>
<dbReference type="Gene3D" id="1.10.10.60">
    <property type="entry name" value="Homeodomain-like"/>
    <property type="match status" value="1"/>
</dbReference>
<dbReference type="GO" id="GO:0000976">
    <property type="term" value="F:transcription cis-regulatory region binding"/>
    <property type="evidence" value="ECO:0007669"/>
    <property type="project" value="TreeGrafter"/>
</dbReference>
<dbReference type="Gene3D" id="1.10.357.10">
    <property type="entry name" value="Tetracycline Repressor, domain 2"/>
    <property type="match status" value="1"/>
</dbReference>
<evidence type="ECO:0000313" key="7">
    <source>
        <dbReference type="EMBL" id="QBI54591.1"/>
    </source>
</evidence>
<evidence type="ECO:0000313" key="8">
    <source>
        <dbReference type="Proteomes" id="UP000292235"/>
    </source>
</evidence>
<gene>
    <name evidence="7" type="ORF">EKD16_14050</name>
</gene>
<dbReference type="InterPro" id="IPR001647">
    <property type="entry name" value="HTH_TetR"/>
</dbReference>
<dbReference type="KEGG" id="strr:EKD16_14050"/>
<feature type="domain" description="Tetracycline repressor TetR C-terminal" evidence="6">
    <location>
        <begin position="102"/>
        <end position="229"/>
    </location>
</feature>
<reference evidence="7 8" key="1">
    <citation type="submission" date="2019-02" db="EMBL/GenBank/DDBJ databases">
        <authorList>
            <person name="Khodamoradi S."/>
            <person name="Hahnke R.L."/>
            <person name="Kaempfer P."/>
            <person name="Schumann P."/>
            <person name="Rohde M."/>
            <person name="Steinert M."/>
            <person name="Luzhetskyy A."/>
            <person name="Wink J."/>
            <person name="Ruckert C."/>
        </authorList>
    </citation>
    <scope>NUCLEOTIDE SEQUENCE [LARGE SCALE GENOMIC DNA]</scope>
    <source>
        <strain evidence="7 8">M2</strain>
    </source>
</reference>
<name>A0A4P6Q5G5_9ACTN</name>
<keyword evidence="8" id="KW-1185">Reference proteome</keyword>
<dbReference type="Pfam" id="PF02909">
    <property type="entry name" value="TetR_C_1"/>
    <property type="match status" value="1"/>
</dbReference>
<protein>
    <recommendedName>
        <fullName evidence="9">TetR family transcriptional regulator</fullName>
    </recommendedName>
</protein>
<keyword evidence="2" id="KW-0238">DNA-binding</keyword>
<dbReference type="InterPro" id="IPR050109">
    <property type="entry name" value="HTH-type_TetR-like_transc_reg"/>
</dbReference>
<dbReference type="PANTHER" id="PTHR30055:SF151">
    <property type="entry name" value="TRANSCRIPTIONAL REGULATORY PROTEIN"/>
    <property type="match status" value="1"/>
</dbReference>
<feature type="compositionally biased region" description="Acidic residues" evidence="4">
    <location>
        <begin position="74"/>
        <end position="86"/>
    </location>
</feature>
<feature type="domain" description="HTH tetR-type" evidence="5">
    <location>
        <begin position="14"/>
        <end position="60"/>
    </location>
</feature>
<dbReference type="Proteomes" id="UP000292235">
    <property type="component" value="Chromosome"/>
</dbReference>
<keyword evidence="3" id="KW-0804">Transcription</keyword>
<dbReference type="InterPro" id="IPR036271">
    <property type="entry name" value="Tet_transcr_reg_TetR-rel_C_sf"/>
</dbReference>
<dbReference type="AlphaFoldDB" id="A0A4P6Q5G5"/>
<evidence type="ECO:0000259" key="6">
    <source>
        <dbReference type="Pfam" id="PF02909"/>
    </source>
</evidence>
<evidence type="ECO:0000259" key="5">
    <source>
        <dbReference type="Pfam" id="PF00440"/>
    </source>
</evidence>
<evidence type="ECO:0008006" key="9">
    <source>
        <dbReference type="Google" id="ProtNLM"/>
    </source>
</evidence>
<dbReference type="SUPFAM" id="SSF46689">
    <property type="entry name" value="Homeodomain-like"/>
    <property type="match status" value="1"/>
</dbReference>
<evidence type="ECO:0000256" key="1">
    <source>
        <dbReference type="ARBA" id="ARBA00023015"/>
    </source>
</evidence>
<evidence type="ECO:0000256" key="4">
    <source>
        <dbReference type="SAM" id="MobiDB-lite"/>
    </source>
</evidence>
<feature type="region of interest" description="Disordered" evidence="4">
    <location>
        <begin position="68"/>
        <end position="108"/>
    </location>
</feature>
<dbReference type="PANTHER" id="PTHR30055">
    <property type="entry name" value="HTH-TYPE TRANSCRIPTIONAL REGULATOR RUTR"/>
    <property type="match status" value="1"/>
</dbReference>
<dbReference type="InterPro" id="IPR004111">
    <property type="entry name" value="Repressor_TetR_C"/>
</dbReference>
<keyword evidence="1" id="KW-0805">Transcription regulation</keyword>
<dbReference type="SUPFAM" id="SSF48498">
    <property type="entry name" value="Tetracyclin repressor-like, C-terminal domain"/>
    <property type="match status" value="1"/>
</dbReference>
<evidence type="ECO:0000256" key="3">
    <source>
        <dbReference type="ARBA" id="ARBA00023163"/>
    </source>
</evidence>
<organism evidence="7 8">
    <name type="scientific">Streptomonospora litoralis</name>
    <dbReference type="NCBI Taxonomy" id="2498135"/>
    <lineage>
        <taxon>Bacteria</taxon>
        <taxon>Bacillati</taxon>
        <taxon>Actinomycetota</taxon>
        <taxon>Actinomycetes</taxon>
        <taxon>Streptosporangiales</taxon>
        <taxon>Nocardiopsidaceae</taxon>
        <taxon>Streptomonospora</taxon>
    </lineage>
</organism>
<dbReference type="GO" id="GO:0003700">
    <property type="term" value="F:DNA-binding transcription factor activity"/>
    <property type="evidence" value="ECO:0007669"/>
    <property type="project" value="TreeGrafter"/>
</dbReference>
<dbReference type="Pfam" id="PF00440">
    <property type="entry name" value="TetR_N"/>
    <property type="match status" value="1"/>
</dbReference>
<dbReference type="EMBL" id="CP036455">
    <property type="protein sequence ID" value="QBI54591.1"/>
    <property type="molecule type" value="Genomic_DNA"/>
</dbReference>
<dbReference type="RefSeq" id="WP_131098747.1">
    <property type="nucleotide sequence ID" value="NZ_CP036455.1"/>
</dbReference>
<proteinExistence type="predicted"/>